<reference evidence="1" key="1">
    <citation type="submission" date="2014-09" db="EMBL/GenBank/DDBJ databases">
        <title>Genome sequence of the luminous mushroom Mycena chlorophos for searching fungal bioluminescence genes.</title>
        <authorList>
            <person name="Tanaka Y."/>
            <person name="Kasuga D."/>
            <person name="Oba Y."/>
            <person name="Hase S."/>
            <person name="Sato K."/>
            <person name="Oba Y."/>
            <person name="Sakakibara Y."/>
        </authorList>
    </citation>
    <scope>NUCLEOTIDE SEQUENCE</scope>
</reference>
<dbReference type="Proteomes" id="UP000815677">
    <property type="component" value="Unassembled WGS sequence"/>
</dbReference>
<evidence type="ECO:0000313" key="1">
    <source>
        <dbReference type="EMBL" id="GAT57959.1"/>
    </source>
</evidence>
<sequence>MDFRPELLIQGHGYTNRDQRNIHFWATDGARQRFLAGGCFQWEILPNLPIPQRNLHNSDLYLFMRIIARPPPQGFEWILVGPLDIPKDPMNPEGLLGGVFQPDFQTIITDARANAIRDNVLRNDELSALPGEYLCFIRQSANITNILLFKPQLIKASFATRAVTRANTGTETATGGVQNRVCWAFLVFSSQARLL</sequence>
<organism evidence="1 2">
    <name type="scientific">Mycena chlorophos</name>
    <name type="common">Agaric fungus</name>
    <name type="synonym">Agaricus chlorophos</name>
    <dbReference type="NCBI Taxonomy" id="658473"/>
    <lineage>
        <taxon>Eukaryota</taxon>
        <taxon>Fungi</taxon>
        <taxon>Dikarya</taxon>
        <taxon>Basidiomycota</taxon>
        <taxon>Agaricomycotina</taxon>
        <taxon>Agaricomycetes</taxon>
        <taxon>Agaricomycetidae</taxon>
        <taxon>Agaricales</taxon>
        <taxon>Marasmiineae</taxon>
        <taxon>Mycenaceae</taxon>
        <taxon>Mycena</taxon>
    </lineage>
</organism>
<dbReference type="EMBL" id="DF849525">
    <property type="protein sequence ID" value="GAT57959.1"/>
    <property type="molecule type" value="Genomic_DNA"/>
</dbReference>
<keyword evidence="2" id="KW-1185">Reference proteome</keyword>
<evidence type="ECO:0000313" key="2">
    <source>
        <dbReference type="Proteomes" id="UP000815677"/>
    </source>
</evidence>
<gene>
    <name evidence="1" type="ORF">MCHLO_14444</name>
</gene>
<protein>
    <submittedName>
        <fullName evidence="1">Uncharacterized protein</fullName>
    </submittedName>
</protein>
<proteinExistence type="predicted"/>
<name>A0ABQ0M3R9_MYCCL</name>
<accession>A0ABQ0M3R9</accession>